<accession>A0ABP8GVD2</accession>
<comment type="caution">
    <text evidence="1">The sequence shown here is derived from an EMBL/GenBank/DDBJ whole genome shotgun (WGS) entry which is preliminary data.</text>
</comment>
<sequence>MPLLCVANLAFNQDMSEQELLGWSNKCLTQCFNADAADKLKKWELTLTPDAFVRLRKTYANGKQEYFSMHLRRLEDLDYWGTVAAGNMVLRAKGDDVIVQTYNDRSGNVDSMATVFSIPVKNMEPERLDSLRNALLYFKKKNL</sequence>
<name>A0ABP8GVD2_9SPHI</name>
<organism evidence="1 2">
    <name type="scientific">Mucilaginibacter gynuensis</name>
    <dbReference type="NCBI Taxonomy" id="1302236"/>
    <lineage>
        <taxon>Bacteria</taxon>
        <taxon>Pseudomonadati</taxon>
        <taxon>Bacteroidota</taxon>
        <taxon>Sphingobacteriia</taxon>
        <taxon>Sphingobacteriales</taxon>
        <taxon>Sphingobacteriaceae</taxon>
        <taxon>Mucilaginibacter</taxon>
    </lineage>
</organism>
<reference evidence="2" key="1">
    <citation type="journal article" date="2019" name="Int. J. Syst. Evol. Microbiol.">
        <title>The Global Catalogue of Microorganisms (GCM) 10K type strain sequencing project: providing services to taxonomists for standard genome sequencing and annotation.</title>
        <authorList>
            <consortium name="The Broad Institute Genomics Platform"/>
            <consortium name="The Broad Institute Genome Sequencing Center for Infectious Disease"/>
            <person name="Wu L."/>
            <person name="Ma J."/>
        </authorList>
    </citation>
    <scope>NUCLEOTIDE SEQUENCE [LARGE SCALE GENOMIC DNA]</scope>
    <source>
        <strain evidence="2">JCM 17705</strain>
    </source>
</reference>
<evidence type="ECO:0000313" key="2">
    <source>
        <dbReference type="Proteomes" id="UP001500582"/>
    </source>
</evidence>
<dbReference type="EMBL" id="BAABFT010000010">
    <property type="protein sequence ID" value="GAA4330400.1"/>
    <property type="molecule type" value="Genomic_DNA"/>
</dbReference>
<evidence type="ECO:0000313" key="1">
    <source>
        <dbReference type="EMBL" id="GAA4330400.1"/>
    </source>
</evidence>
<proteinExistence type="predicted"/>
<gene>
    <name evidence="1" type="ORF">GCM10023149_35560</name>
</gene>
<protein>
    <submittedName>
        <fullName evidence="1">Uncharacterized protein</fullName>
    </submittedName>
</protein>
<dbReference type="Proteomes" id="UP001500582">
    <property type="component" value="Unassembled WGS sequence"/>
</dbReference>
<keyword evidence="2" id="KW-1185">Reference proteome</keyword>